<proteinExistence type="inferred from homology"/>
<comment type="caution">
    <text evidence="5">The sequence shown here is derived from an EMBL/GenBank/DDBJ whole genome shotgun (WGS) entry which is preliminary data.</text>
</comment>
<dbReference type="FunFam" id="3.20.20.100:FF:000008">
    <property type="entry name" value="Aldo/keto reductase family oxidoreductase"/>
    <property type="match status" value="1"/>
</dbReference>
<dbReference type="PRINTS" id="PR00069">
    <property type="entry name" value="ALDKETRDTASE"/>
</dbReference>
<feature type="domain" description="NADP-dependent oxidoreductase" evidence="4">
    <location>
        <begin position="9"/>
        <end position="282"/>
    </location>
</feature>
<protein>
    <submittedName>
        <fullName evidence="5">Aldo/keto reductase</fullName>
    </submittedName>
</protein>
<comment type="similarity">
    <text evidence="3">Belongs to the aldo/keto reductase family. Aldo/keto reductase 2 subfamily.</text>
</comment>
<keyword evidence="1" id="KW-0521">NADP</keyword>
<dbReference type="InterPro" id="IPR020471">
    <property type="entry name" value="AKR"/>
</dbReference>
<evidence type="ECO:0000256" key="2">
    <source>
        <dbReference type="ARBA" id="ARBA00023002"/>
    </source>
</evidence>
<dbReference type="Gene3D" id="3.20.20.100">
    <property type="entry name" value="NADP-dependent oxidoreductase domain"/>
    <property type="match status" value="1"/>
</dbReference>
<reference evidence="5" key="1">
    <citation type="submission" date="2023-03" db="EMBL/GenBank/DDBJ databases">
        <title>Stygiobacter electus gen. nov., sp. nov., facultatively anaerobic thermotolerant bacterium of the class Ignavibacteria from a well of Yessentuki mineral water deposit.</title>
        <authorList>
            <person name="Podosokorskaya O.A."/>
            <person name="Elcheninov A.G."/>
            <person name="Petrova N.F."/>
            <person name="Zavarzina D.G."/>
            <person name="Kublanov I.V."/>
            <person name="Merkel A.Y."/>
        </authorList>
    </citation>
    <scope>NUCLEOTIDE SEQUENCE</scope>
    <source>
        <strain evidence="5">09-Me</strain>
    </source>
</reference>
<dbReference type="InterPro" id="IPR050523">
    <property type="entry name" value="AKR_Detox_Biosynth"/>
</dbReference>
<dbReference type="RefSeq" id="WP_321536341.1">
    <property type="nucleotide sequence ID" value="NZ_JARGDL010000015.1"/>
</dbReference>
<sequence>MKNLMSQFALGFWRAKDWNYSSQQILDLVKQSIELGISTIDHADIYGKFSCEEIFGEALKLEPSIRHKIQLVTKCGIKFPVPKFPEYTMHIYDTSKEHIIKSAENSLKNLSTDYIDILLIHRPDPLMNADEIAEAFYQLKKDGKVVNFGVSNFLQDQFNLLQSRLDFKLVTNQIEVSVLCTEHFDNNNIYFLQEKRIQPMVWSPFAGGRIFYENSEKANRVRNVLFELAYKYQVEIDAIAAAWLLTHPINFVVVLGTGKIERIKKAIKARDFKLTKEEWFKIWTASKGEDIP</sequence>
<dbReference type="PANTHER" id="PTHR43364:SF1">
    <property type="entry name" value="OXIDOREDUCTASE YDHF"/>
    <property type="match status" value="1"/>
</dbReference>
<dbReference type="InterPro" id="IPR023210">
    <property type="entry name" value="NADP_OxRdtase_dom"/>
</dbReference>
<evidence type="ECO:0000256" key="3">
    <source>
        <dbReference type="ARBA" id="ARBA00038157"/>
    </source>
</evidence>
<dbReference type="SUPFAM" id="SSF51430">
    <property type="entry name" value="NAD(P)-linked oxidoreductase"/>
    <property type="match status" value="1"/>
</dbReference>
<evidence type="ECO:0000313" key="6">
    <source>
        <dbReference type="Proteomes" id="UP001221302"/>
    </source>
</evidence>
<evidence type="ECO:0000256" key="1">
    <source>
        <dbReference type="ARBA" id="ARBA00022857"/>
    </source>
</evidence>
<dbReference type="Pfam" id="PF00248">
    <property type="entry name" value="Aldo_ket_red"/>
    <property type="match status" value="1"/>
</dbReference>
<keyword evidence="6" id="KW-1185">Reference proteome</keyword>
<organism evidence="5 6">
    <name type="scientific">Stygiobacter electus</name>
    <dbReference type="NCBI Taxonomy" id="3032292"/>
    <lineage>
        <taxon>Bacteria</taxon>
        <taxon>Pseudomonadati</taxon>
        <taxon>Ignavibacteriota</taxon>
        <taxon>Ignavibacteria</taxon>
        <taxon>Ignavibacteriales</taxon>
        <taxon>Melioribacteraceae</taxon>
        <taxon>Stygiobacter</taxon>
    </lineage>
</organism>
<dbReference type="Proteomes" id="UP001221302">
    <property type="component" value="Unassembled WGS sequence"/>
</dbReference>
<accession>A0AAE3TD40</accession>
<dbReference type="AlphaFoldDB" id="A0AAE3TD40"/>
<dbReference type="EMBL" id="JARGDL010000015">
    <property type="protein sequence ID" value="MDF1612570.1"/>
    <property type="molecule type" value="Genomic_DNA"/>
</dbReference>
<dbReference type="CDD" id="cd19092">
    <property type="entry name" value="AKR_BsYcsN_EcYdhF-like"/>
    <property type="match status" value="1"/>
</dbReference>
<keyword evidence="2" id="KW-0560">Oxidoreductase</keyword>
<gene>
    <name evidence="5" type="ORF">P0M35_10440</name>
</gene>
<evidence type="ECO:0000313" key="5">
    <source>
        <dbReference type="EMBL" id="MDF1612570.1"/>
    </source>
</evidence>
<name>A0AAE3TD40_9BACT</name>
<dbReference type="GO" id="GO:0005829">
    <property type="term" value="C:cytosol"/>
    <property type="evidence" value="ECO:0007669"/>
    <property type="project" value="TreeGrafter"/>
</dbReference>
<evidence type="ECO:0000259" key="4">
    <source>
        <dbReference type="Pfam" id="PF00248"/>
    </source>
</evidence>
<dbReference type="GO" id="GO:0016491">
    <property type="term" value="F:oxidoreductase activity"/>
    <property type="evidence" value="ECO:0007669"/>
    <property type="project" value="UniProtKB-KW"/>
</dbReference>
<dbReference type="InterPro" id="IPR036812">
    <property type="entry name" value="NAD(P)_OxRdtase_dom_sf"/>
</dbReference>
<dbReference type="PANTHER" id="PTHR43364">
    <property type="entry name" value="NADH-SPECIFIC METHYLGLYOXAL REDUCTASE-RELATED"/>
    <property type="match status" value="1"/>
</dbReference>